<reference evidence="4 6" key="2">
    <citation type="submission" date="2015-09" db="EMBL/GenBank/DDBJ databases">
        <authorList>
            <consortium name="Swine Surveillance"/>
        </authorList>
    </citation>
    <scope>NUCLEOTIDE SEQUENCE [LARGE SCALE GENOMIC DNA]</scope>
    <source>
        <strain evidence="4 6">5120</strain>
    </source>
</reference>
<dbReference type="OrthoDB" id="7865640at2"/>
<gene>
    <name evidence="3" type="ORF">TL5118_02546</name>
    <name evidence="4" type="ORF">TL5120_03225</name>
</gene>
<dbReference type="InterPro" id="IPR025961">
    <property type="entry name" value="Metal_resist"/>
</dbReference>
<evidence type="ECO:0000313" key="3">
    <source>
        <dbReference type="EMBL" id="CUH68256.1"/>
    </source>
</evidence>
<dbReference type="EMBL" id="CYSC01000040">
    <property type="protein sequence ID" value="CUH73416.1"/>
    <property type="molecule type" value="Genomic_DNA"/>
</dbReference>
<feature type="transmembrane region" description="Helical" evidence="2">
    <location>
        <begin position="20"/>
        <end position="44"/>
    </location>
</feature>
<proteinExistence type="predicted"/>
<keyword evidence="5" id="KW-1185">Reference proteome</keyword>
<reference evidence="3 5" key="1">
    <citation type="submission" date="2015-09" db="EMBL/GenBank/DDBJ databases">
        <authorList>
            <person name="Rodrigo-Torres L."/>
            <person name="Arahal D.R."/>
        </authorList>
    </citation>
    <scope>NUCLEOTIDE SEQUENCE [LARGE SCALE GENOMIC DNA]</scope>
    <source>
        <strain evidence="3 5">CECT 5118</strain>
    </source>
</reference>
<evidence type="ECO:0000256" key="1">
    <source>
        <dbReference type="SAM" id="MobiDB-lite"/>
    </source>
</evidence>
<sequence length="176" mass="19994">MSEEQNTSTPNPKPSRIKPWLRGVLFVSLALNLAVVGVVGGAFVRFGGPDSDKRPPRQDEVAGTYTRALSSEDRRAIWRELRKQRDDLPSKADLRADFQEVLHLLRAEDFDRAALEDVLSRQRDFGISRAELGHELLLDRLQTFTAEERAAYADRVEDGVKRHRHKKPKPQGPKSQ</sequence>
<feature type="region of interest" description="Disordered" evidence="1">
    <location>
        <begin position="155"/>
        <end position="176"/>
    </location>
</feature>
<dbReference type="RefSeq" id="WP_058244564.1">
    <property type="nucleotide sequence ID" value="NZ_CYSB01000030.1"/>
</dbReference>
<dbReference type="Proteomes" id="UP000051887">
    <property type="component" value="Unassembled WGS sequence"/>
</dbReference>
<evidence type="ECO:0000313" key="5">
    <source>
        <dbReference type="Proteomes" id="UP000051086"/>
    </source>
</evidence>
<keyword evidence="2" id="KW-0472">Membrane</keyword>
<name>A0A0P1FWF4_9RHOB</name>
<dbReference type="AlphaFoldDB" id="A0A0P1FWF4"/>
<evidence type="ECO:0000313" key="4">
    <source>
        <dbReference type="EMBL" id="CUH73416.1"/>
    </source>
</evidence>
<keyword evidence="2" id="KW-0812">Transmembrane</keyword>
<evidence type="ECO:0000256" key="2">
    <source>
        <dbReference type="SAM" id="Phobius"/>
    </source>
</evidence>
<dbReference type="Proteomes" id="UP000051086">
    <property type="component" value="Unassembled WGS sequence"/>
</dbReference>
<evidence type="ECO:0000313" key="6">
    <source>
        <dbReference type="Proteomes" id="UP000051887"/>
    </source>
</evidence>
<dbReference type="EMBL" id="CYSB01000030">
    <property type="protein sequence ID" value="CUH68256.1"/>
    <property type="molecule type" value="Genomic_DNA"/>
</dbReference>
<dbReference type="Pfam" id="PF13801">
    <property type="entry name" value="Metal_resist"/>
    <property type="match status" value="1"/>
</dbReference>
<keyword evidence="2" id="KW-1133">Transmembrane helix</keyword>
<accession>A0A0P1FWF4</accession>
<protein>
    <submittedName>
        <fullName evidence="3 4">Integral membrane protein</fullName>
    </submittedName>
</protein>
<organism evidence="4 6">
    <name type="scientific">Thalassovita autumnalis</name>
    <dbReference type="NCBI Taxonomy" id="2072972"/>
    <lineage>
        <taxon>Bacteria</taxon>
        <taxon>Pseudomonadati</taxon>
        <taxon>Pseudomonadota</taxon>
        <taxon>Alphaproteobacteria</taxon>
        <taxon>Rhodobacterales</taxon>
        <taxon>Roseobacteraceae</taxon>
        <taxon>Thalassovita</taxon>
    </lineage>
</organism>